<dbReference type="EMBL" id="JAVLAQ010000005">
    <property type="protein sequence ID" value="MDT6991892.1"/>
    <property type="molecule type" value="Genomic_DNA"/>
</dbReference>
<evidence type="ECO:0000313" key="5">
    <source>
        <dbReference type="Proteomes" id="UP000276249"/>
    </source>
</evidence>
<dbReference type="Proteomes" id="UP001267003">
    <property type="component" value="Unassembled WGS sequence"/>
</dbReference>
<sequence length="63" mass="7196">MKLKNQQEDFSLLSKQLLLEGISTKEFGDSPFFDFMAALNARKKEDRSELVDPLDAINQTYGL</sequence>
<dbReference type="Proteomes" id="UP000238378">
    <property type="component" value="Unassembled WGS sequence"/>
</dbReference>
<dbReference type="EMBL" id="PVOB01000135">
    <property type="protein sequence ID" value="PRO94805.1"/>
    <property type="molecule type" value="Genomic_DNA"/>
</dbReference>
<organism evidence="3 5">
    <name type="scientific">Lactiplantibacillus pentosus</name>
    <name type="common">Lactobacillus pentosus</name>
    <dbReference type="NCBI Taxonomy" id="1589"/>
    <lineage>
        <taxon>Bacteria</taxon>
        <taxon>Bacillati</taxon>
        <taxon>Bacillota</taxon>
        <taxon>Bacilli</taxon>
        <taxon>Lactobacillales</taxon>
        <taxon>Lactobacillaceae</taxon>
        <taxon>Lactiplantibacillus</taxon>
    </lineage>
</organism>
<dbReference type="EMBL" id="RDCJ01000104">
    <property type="protein sequence ID" value="RMW45144.1"/>
    <property type="molecule type" value="Genomic_DNA"/>
</dbReference>
<evidence type="ECO:0000313" key="1">
    <source>
        <dbReference type="EMBL" id="MDT6991892.1"/>
    </source>
</evidence>
<evidence type="ECO:0000313" key="3">
    <source>
        <dbReference type="EMBL" id="RMW45144.1"/>
    </source>
</evidence>
<reference evidence="2 4" key="1">
    <citation type="submission" date="2018-03" db="EMBL/GenBank/DDBJ databases">
        <title>Draft Genome Sequences of six Lactobacillus pentosus Strains Isolated from Brines of Traditionally Fermented Spanish-Style Green Table Olives.</title>
        <authorList>
            <person name="Calero-Delgado B."/>
            <person name="Martin-Platero A.M."/>
            <person name="Perez-Pulido A.J."/>
            <person name="Benitez-Cabello A."/>
            <person name="Casimiro-Soriguer C.S."/>
            <person name="Martinez-Bueno M."/>
            <person name="Arroyo-Lopez F.N."/>
            <person name="Rodriguez-Gomez F."/>
            <person name="Bautista-Gallego J."/>
            <person name="Garrido-Fernandez A."/>
            <person name="Jimenez-Diaz R."/>
        </authorList>
    </citation>
    <scope>NUCLEOTIDE SEQUENCE [LARGE SCALE GENOMIC DNA]</scope>
    <source>
        <strain evidence="2 4">IG2</strain>
    </source>
</reference>
<dbReference type="AlphaFoldDB" id="A0A2K9I0V4"/>
<dbReference type="Proteomes" id="UP000276249">
    <property type="component" value="Unassembled WGS sequence"/>
</dbReference>
<comment type="caution">
    <text evidence="3">The sequence shown here is derived from an EMBL/GenBank/DDBJ whole genome shotgun (WGS) entry which is preliminary data.</text>
</comment>
<dbReference type="KEGG" id="lpg:BB562_07310"/>
<proteinExistence type="predicted"/>
<protein>
    <submittedName>
        <fullName evidence="3">Uncharacterized protein</fullName>
    </submittedName>
</protein>
<name>A0A2K9I0V4_LACPE</name>
<gene>
    <name evidence="2" type="ORF">C6Y08_08065</name>
    <name evidence="3" type="ORF">D6U18_12355</name>
    <name evidence="1" type="ORF">RI536_17810</name>
</gene>
<dbReference type="RefSeq" id="WP_021336809.1">
    <property type="nucleotide sequence ID" value="NZ_CP016491.1"/>
</dbReference>
<evidence type="ECO:0000313" key="4">
    <source>
        <dbReference type="Proteomes" id="UP000238378"/>
    </source>
</evidence>
<keyword evidence="4" id="KW-1185">Reference proteome</keyword>
<accession>A0A2K9I0V4</accession>
<reference evidence="1" key="3">
    <citation type="submission" date="2023-08" db="EMBL/GenBank/DDBJ databases">
        <authorList>
            <person name="Page C.A."/>
            <person name="Perez-Diaz I.M."/>
        </authorList>
    </citation>
    <scope>NUCLEOTIDE SEQUENCE</scope>
    <source>
        <strain evidence="1">7.8.46</strain>
    </source>
</reference>
<reference evidence="3 5" key="2">
    <citation type="submission" date="2018-10" db="EMBL/GenBank/DDBJ databases">
        <title>Genome sequences of five Lactobacillus pentosus strains isolated from brines of traditionally fermented spanish-style green table olives and differences between them.</title>
        <authorList>
            <person name="Jimenez Diaz R."/>
        </authorList>
    </citation>
    <scope>NUCLEOTIDE SEQUENCE [LARGE SCALE GENOMIC DNA]</scope>
    <source>
        <strain evidence="3 5">IG10</strain>
    </source>
</reference>
<evidence type="ECO:0000313" key="2">
    <source>
        <dbReference type="EMBL" id="PRO94805.1"/>
    </source>
</evidence>